<organism evidence="1">
    <name type="scientific">marine metagenome</name>
    <dbReference type="NCBI Taxonomy" id="408172"/>
    <lineage>
        <taxon>unclassified sequences</taxon>
        <taxon>metagenomes</taxon>
        <taxon>ecological metagenomes</taxon>
    </lineage>
</organism>
<evidence type="ECO:0000313" key="1">
    <source>
        <dbReference type="EMBL" id="SVE59178.1"/>
    </source>
</evidence>
<dbReference type="Gene3D" id="2.170.280.10">
    <property type="entry name" value="f41 fragment of flagellin, middle domain"/>
    <property type="match status" value="1"/>
</dbReference>
<dbReference type="SUPFAM" id="SSF64518">
    <property type="entry name" value="Phase 1 flagellin"/>
    <property type="match status" value="1"/>
</dbReference>
<dbReference type="AlphaFoldDB" id="A0A383ESY8"/>
<gene>
    <name evidence="1" type="ORF">METZ01_LOCUS512032</name>
</gene>
<reference evidence="1" key="1">
    <citation type="submission" date="2018-05" db="EMBL/GenBank/DDBJ databases">
        <authorList>
            <person name="Lanie J.A."/>
            <person name="Ng W.-L."/>
            <person name="Kazmierczak K.M."/>
            <person name="Andrzejewski T.M."/>
            <person name="Davidsen T.M."/>
            <person name="Wayne K.J."/>
            <person name="Tettelin H."/>
            <person name="Glass J.I."/>
            <person name="Rusch D."/>
            <person name="Podicherti R."/>
            <person name="Tsui H.-C.T."/>
            <person name="Winkler M.E."/>
        </authorList>
    </citation>
    <scope>NUCLEOTIDE SEQUENCE</scope>
</reference>
<sequence length="229" mass="23542">EIYSGTDTTSAAAKQTFSGTGHHVAVATGSLTDGSKTWVIRNDDTGKTYQFTFTADQDVANTNVDNAETAIQAHADLAAFQVYADEGTTTTLHIQGSADFGKYTIVDTSDSAIANITVSGAGSLNHYDLALAAGGASDDAATIQGTVELTSSKNFSVTQTAEESGVVTDKDVATGSVANDNYFVTQAASMSTVSNVDLRTTQGAGTAIKTLDGAIEKISSMRSDLGAIE</sequence>
<protein>
    <recommendedName>
        <fullName evidence="2">Flagellin C-terminal domain-containing protein</fullName>
    </recommendedName>
</protein>
<dbReference type="EMBL" id="UINC01228031">
    <property type="protein sequence ID" value="SVE59178.1"/>
    <property type="molecule type" value="Genomic_DNA"/>
</dbReference>
<feature type="non-terminal residue" evidence="1">
    <location>
        <position position="229"/>
    </location>
</feature>
<dbReference type="Gene3D" id="1.20.1330.10">
    <property type="entry name" value="f41 fragment of flagellin, N-terminal domain"/>
    <property type="match status" value="1"/>
</dbReference>
<dbReference type="Gene3D" id="2.30.220.10">
    <property type="entry name" value="f41 fragment of flagellin, C-terminal domain"/>
    <property type="match status" value="1"/>
</dbReference>
<evidence type="ECO:0008006" key="2">
    <source>
        <dbReference type="Google" id="ProtNLM"/>
    </source>
</evidence>
<accession>A0A383ESY8</accession>
<proteinExistence type="predicted"/>
<name>A0A383ESY8_9ZZZZ</name>
<feature type="non-terminal residue" evidence="1">
    <location>
        <position position="1"/>
    </location>
</feature>